<proteinExistence type="predicted"/>
<accession>A0AAU6UAY7</accession>
<gene>
    <name evidence="1" type="ORF">MRM75_07450</name>
</gene>
<protein>
    <submittedName>
        <fullName evidence="1">Uncharacterized protein</fullName>
    </submittedName>
</protein>
<reference evidence="1" key="1">
    <citation type="submission" date="2022-03" db="EMBL/GenBank/DDBJ databases">
        <title>Sea Food Isolates.</title>
        <authorList>
            <person name="Li c."/>
        </authorList>
    </citation>
    <scope>NUCLEOTIDE SEQUENCE</scope>
    <source>
        <strain evidence="1">19CA06SA08-2</strain>
    </source>
</reference>
<dbReference type="EMBL" id="CP095353">
    <property type="protein sequence ID" value="XAG70787.1"/>
    <property type="molecule type" value="Genomic_DNA"/>
</dbReference>
<evidence type="ECO:0000313" key="1">
    <source>
        <dbReference type="EMBL" id="XAG70787.1"/>
    </source>
</evidence>
<organism evidence="1">
    <name type="scientific">bacterium 19CA06SA08-2</name>
    <dbReference type="NCBI Taxonomy" id="2920658"/>
    <lineage>
        <taxon>Bacteria</taxon>
    </lineage>
</organism>
<dbReference type="AlphaFoldDB" id="A0AAU6UAY7"/>
<sequence>MEDLITSLLAGAIIPAIAILIKKCVIDQAFKKYNREIIIKSSTGKSRKYLFSGDIDEREILKAIDSEIVFENLVRRSIENYIKKHDGDNFKIINDLSADFVLEKEGKKIAIEAKSDLNNFKANWAKDYLDVNSDINEVLIVVNSIISDEIKAGIEREIGGSRAKFIVSPNGRKLNQSLENHFNTEFKFKKA</sequence>
<name>A0AAU6UAY7_UNCXX</name>